<dbReference type="OrthoDB" id="4164516at2"/>
<proteinExistence type="predicted"/>
<gene>
    <name evidence="5" type="ORF">E3N84_10370</name>
</gene>
<sequence length="273" mass="29890">MQLLDVVPYHLRVSNDTKDPEASQSGWGPVTVVGSGLHAQVLEHLGLAICGQELATGTIMKIEDVERQYGVSRSVIRESIRVLESMGLVSSRRRVGVLVLAPSEWNLYDPQVIRWRLASGARITQLRSLTELRAAIEPEAARLAAIRSPLTNASDLMGLAGQLWAAGEAGDQELFLSLDIQFHGLVLASSGNEMFAKLQSLVSEVLAGRTNYGLMPQHPHEEALQLHVDVASAIQRGAPDAAQGAMLRIMQRTMSEMGSIWDSPHQNQDFIRR</sequence>
<dbReference type="SMART" id="SM00895">
    <property type="entry name" value="FCD"/>
    <property type="match status" value="1"/>
</dbReference>
<keyword evidence="3" id="KW-0804">Transcription</keyword>
<dbReference type="InterPro" id="IPR008920">
    <property type="entry name" value="TF_FadR/GntR_C"/>
</dbReference>
<dbReference type="Pfam" id="PF07729">
    <property type="entry name" value="FCD"/>
    <property type="match status" value="1"/>
</dbReference>
<dbReference type="Gene3D" id="1.20.120.530">
    <property type="entry name" value="GntR ligand-binding domain-like"/>
    <property type="match status" value="1"/>
</dbReference>
<name>A0A4R8VEX9_9MICO</name>
<dbReference type="InterPro" id="IPR011711">
    <property type="entry name" value="GntR_C"/>
</dbReference>
<evidence type="ECO:0000256" key="3">
    <source>
        <dbReference type="ARBA" id="ARBA00023163"/>
    </source>
</evidence>
<dbReference type="InterPro" id="IPR036390">
    <property type="entry name" value="WH_DNA-bd_sf"/>
</dbReference>
<dbReference type="InterPro" id="IPR036388">
    <property type="entry name" value="WH-like_DNA-bd_sf"/>
</dbReference>
<dbReference type="PROSITE" id="PS50949">
    <property type="entry name" value="HTH_GNTR"/>
    <property type="match status" value="1"/>
</dbReference>
<protein>
    <submittedName>
        <fullName evidence="5">FadR family transcriptional regulator</fullName>
    </submittedName>
</protein>
<dbReference type="Pfam" id="PF00392">
    <property type="entry name" value="GntR"/>
    <property type="match status" value="1"/>
</dbReference>
<dbReference type="SMART" id="SM00345">
    <property type="entry name" value="HTH_GNTR"/>
    <property type="match status" value="1"/>
</dbReference>
<dbReference type="AlphaFoldDB" id="A0A4R8VEX9"/>
<evidence type="ECO:0000256" key="1">
    <source>
        <dbReference type="ARBA" id="ARBA00023015"/>
    </source>
</evidence>
<comment type="caution">
    <text evidence="5">The sequence shown here is derived from an EMBL/GenBank/DDBJ whole genome shotgun (WGS) entry which is preliminary data.</text>
</comment>
<keyword evidence="2" id="KW-0238">DNA-binding</keyword>
<keyword evidence="6" id="KW-1185">Reference proteome</keyword>
<dbReference type="Gene3D" id="1.10.10.10">
    <property type="entry name" value="Winged helix-like DNA-binding domain superfamily/Winged helix DNA-binding domain"/>
    <property type="match status" value="1"/>
</dbReference>
<evidence type="ECO:0000313" key="5">
    <source>
        <dbReference type="EMBL" id="TFB80397.1"/>
    </source>
</evidence>
<dbReference type="PANTHER" id="PTHR43537:SF44">
    <property type="entry name" value="GNTR FAMILY REGULATORY PROTEIN"/>
    <property type="match status" value="1"/>
</dbReference>
<dbReference type="EMBL" id="SOFI01000003">
    <property type="protein sequence ID" value="TFB80397.1"/>
    <property type="molecule type" value="Genomic_DNA"/>
</dbReference>
<reference evidence="5 6" key="1">
    <citation type="submission" date="2019-03" db="EMBL/GenBank/DDBJ databases">
        <title>Genomics of glacier-inhabiting Cryobacterium strains.</title>
        <authorList>
            <person name="Liu Q."/>
            <person name="Xin Y.-H."/>
        </authorList>
    </citation>
    <scope>NUCLEOTIDE SEQUENCE [LARGE SCALE GENOMIC DNA]</scope>
    <source>
        <strain evidence="5 6">CGMCC 1.10440</strain>
    </source>
</reference>
<evidence type="ECO:0000259" key="4">
    <source>
        <dbReference type="PROSITE" id="PS50949"/>
    </source>
</evidence>
<accession>A0A4R8VEX9</accession>
<dbReference type="GO" id="GO:0003677">
    <property type="term" value="F:DNA binding"/>
    <property type="evidence" value="ECO:0007669"/>
    <property type="project" value="UniProtKB-KW"/>
</dbReference>
<dbReference type="SUPFAM" id="SSF46785">
    <property type="entry name" value="Winged helix' DNA-binding domain"/>
    <property type="match status" value="1"/>
</dbReference>
<organism evidence="5 6">
    <name type="scientific">Terrimesophilobacter mesophilus</name>
    <dbReference type="NCBI Taxonomy" id="433647"/>
    <lineage>
        <taxon>Bacteria</taxon>
        <taxon>Bacillati</taxon>
        <taxon>Actinomycetota</taxon>
        <taxon>Actinomycetes</taxon>
        <taxon>Micrococcales</taxon>
        <taxon>Microbacteriaceae</taxon>
        <taxon>Terrimesophilobacter</taxon>
    </lineage>
</organism>
<dbReference type="GO" id="GO:0003700">
    <property type="term" value="F:DNA-binding transcription factor activity"/>
    <property type="evidence" value="ECO:0007669"/>
    <property type="project" value="InterPro"/>
</dbReference>
<dbReference type="PANTHER" id="PTHR43537">
    <property type="entry name" value="TRANSCRIPTIONAL REGULATOR, GNTR FAMILY"/>
    <property type="match status" value="1"/>
</dbReference>
<evidence type="ECO:0000313" key="6">
    <source>
        <dbReference type="Proteomes" id="UP000298488"/>
    </source>
</evidence>
<feature type="domain" description="HTH gntR-type" evidence="4">
    <location>
        <begin position="35"/>
        <end position="102"/>
    </location>
</feature>
<dbReference type="SUPFAM" id="SSF48008">
    <property type="entry name" value="GntR ligand-binding domain-like"/>
    <property type="match status" value="1"/>
</dbReference>
<evidence type="ECO:0000256" key="2">
    <source>
        <dbReference type="ARBA" id="ARBA00023125"/>
    </source>
</evidence>
<keyword evidence="1" id="KW-0805">Transcription regulation</keyword>
<dbReference type="InterPro" id="IPR000524">
    <property type="entry name" value="Tscrpt_reg_HTH_GntR"/>
</dbReference>
<dbReference type="Proteomes" id="UP000298488">
    <property type="component" value="Unassembled WGS sequence"/>
</dbReference>